<evidence type="ECO:0000256" key="6">
    <source>
        <dbReference type="RuleBase" id="RU003983"/>
    </source>
</evidence>
<sequence length="82" mass="9068">MLAFFIIFSPLSFLLELITNGVSRRNEYAADQFAKVTYDGEPLKSGLIKIATDSLANLSPHPLAVKIYATHPPLLERLHALS</sequence>
<proteinExistence type="inferred from homology"/>
<reference evidence="8" key="1">
    <citation type="submission" date="2018-10" db="EMBL/GenBank/DDBJ databases">
        <title>Iterative Subtractive Binning of Freshwater Chronoseries Metagenomes Recovers Nearly Complete Genomes from over Four Hundred Novel Species.</title>
        <authorList>
            <person name="Rodriguez-R L.M."/>
            <person name="Tsementzi D."/>
            <person name="Luo C."/>
            <person name="Konstantinidis K.T."/>
        </authorList>
    </citation>
    <scope>NUCLEOTIDE SEQUENCE</scope>
    <source>
        <strain evidence="8">WB5_2A_028</strain>
    </source>
</reference>
<dbReference type="InterPro" id="IPR001915">
    <property type="entry name" value="Peptidase_M48"/>
</dbReference>
<keyword evidence="1 6" id="KW-0645">Protease</keyword>
<dbReference type="Proteomes" id="UP000740727">
    <property type="component" value="Unassembled WGS sequence"/>
</dbReference>
<organism evidence="8 9">
    <name type="scientific">Candidatus Fonsibacter lacus</name>
    <dbReference type="NCBI Taxonomy" id="2576439"/>
    <lineage>
        <taxon>Bacteria</taxon>
        <taxon>Pseudomonadati</taxon>
        <taxon>Pseudomonadota</taxon>
        <taxon>Alphaproteobacteria</taxon>
        <taxon>Candidatus Pelagibacterales</taxon>
        <taxon>Candidatus Pelagibacterales incertae sedis</taxon>
        <taxon>Candidatus Fonsibacter</taxon>
    </lineage>
</organism>
<evidence type="ECO:0000256" key="3">
    <source>
        <dbReference type="ARBA" id="ARBA00022801"/>
    </source>
</evidence>
<dbReference type="EMBL" id="RFXN01000162">
    <property type="protein sequence ID" value="NBR94489.1"/>
    <property type="molecule type" value="Genomic_DNA"/>
</dbReference>
<gene>
    <name evidence="8" type="ORF">EBT44_06675</name>
</gene>
<dbReference type="GO" id="GO:0004222">
    <property type="term" value="F:metalloendopeptidase activity"/>
    <property type="evidence" value="ECO:0007669"/>
    <property type="project" value="InterPro"/>
</dbReference>
<dbReference type="AlphaFoldDB" id="A0A965GEJ7"/>
<keyword evidence="3 6" id="KW-0378">Hydrolase</keyword>
<evidence type="ECO:0000256" key="4">
    <source>
        <dbReference type="ARBA" id="ARBA00022833"/>
    </source>
</evidence>
<evidence type="ECO:0000256" key="2">
    <source>
        <dbReference type="ARBA" id="ARBA00022723"/>
    </source>
</evidence>
<comment type="cofactor">
    <cofactor evidence="6">
        <name>Zn(2+)</name>
        <dbReference type="ChEBI" id="CHEBI:29105"/>
    </cofactor>
    <text evidence="6">Binds 1 zinc ion per subunit.</text>
</comment>
<evidence type="ECO:0000256" key="5">
    <source>
        <dbReference type="ARBA" id="ARBA00023049"/>
    </source>
</evidence>
<keyword evidence="2" id="KW-0479">Metal-binding</keyword>
<evidence type="ECO:0000313" key="9">
    <source>
        <dbReference type="Proteomes" id="UP000740727"/>
    </source>
</evidence>
<feature type="domain" description="Peptidase M48" evidence="7">
    <location>
        <begin position="5"/>
        <end position="82"/>
    </location>
</feature>
<comment type="caution">
    <text evidence="8">The sequence shown here is derived from an EMBL/GenBank/DDBJ whole genome shotgun (WGS) entry which is preliminary data.</text>
</comment>
<protein>
    <recommendedName>
        <fullName evidence="7">Peptidase M48 domain-containing protein</fullName>
    </recommendedName>
</protein>
<dbReference type="GO" id="GO:0046872">
    <property type="term" value="F:metal ion binding"/>
    <property type="evidence" value="ECO:0007669"/>
    <property type="project" value="UniProtKB-KW"/>
</dbReference>
<dbReference type="GO" id="GO:0006508">
    <property type="term" value="P:proteolysis"/>
    <property type="evidence" value="ECO:0007669"/>
    <property type="project" value="UniProtKB-KW"/>
</dbReference>
<dbReference type="PANTHER" id="PTHR10120">
    <property type="entry name" value="CAAX PRENYL PROTEASE 1"/>
    <property type="match status" value="1"/>
</dbReference>
<keyword evidence="4 6" id="KW-0862">Zinc</keyword>
<evidence type="ECO:0000256" key="1">
    <source>
        <dbReference type="ARBA" id="ARBA00022670"/>
    </source>
</evidence>
<comment type="similarity">
    <text evidence="6">Belongs to the peptidase M48 family.</text>
</comment>
<keyword evidence="5 6" id="KW-0482">Metalloprotease</keyword>
<name>A0A965GEJ7_9PROT</name>
<dbReference type="Pfam" id="PF01435">
    <property type="entry name" value="Peptidase_M48"/>
    <property type="match status" value="1"/>
</dbReference>
<accession>A0A965GEJ7</accession>
<evidence type="ECO:0000259" key="7">
    <source>
        <dbReference type="Pfam" id="PF01435"/>
    </source>
</evidence>
<evidence type="ECO:0000313" key="8">
    <source>
        <dbReference type="EMBL" id="NBR94489.1"/>
    </source>
</evidence>